<evidence type="ECO:0000256" key="1">
    <source>
        <dbReference type="ARBA" id="ARBA00022649"/>
    </source>
</evidence>
<dbReference type="InterPro" id="IPR008201">
    <property type="entry name" value="HepT-like"/>
</dbReference>
<dbReference type="GO" id="GO:0016787">
    <property type="term" value="F:hydrolase activity"/>
    <property type="evidence" value="ECO:0007669"/>
    <property type="project" value="UniProtKB-KW"/>
</dbReference>
<organism evidence="5 6">
    <name type="scientific">Paenibacillus albidus</name>
    <dbReference type="NCBI Taxonomy" id="2041023"/>
    <lineage>
        <taxon>Bacteria</taxon>
        <taxon>Bacillati</taxon>
        <taxon>Bacillota</taxon>
        <taxon>Bacilli</taxon>
        <taxon>Bacillales</taxon>
        <taxon>Paenibacillaceae</taxon>
        <taxon>Paenibacillus</taxon>
    </lineage>
</organism>
<comment type="similarity">
    <text evidence="4">Belongs to the HepT RNase toxin family.</text>
</comment>
<evidence type="ECO:0000313" key="5">
    <source>
        <dbReference type="EMBL" id="GGG10568.1"/>
    </source>
</evidence>
<name>A0A917D3P5_9BACL</name>
<evidence type="ECO:0000313" key="6">
    <source>
        <dbReference type="Proteomes" id="UP000637643"/>
    </source>
</evidence>
<dbReference type="Gene3D" id="1.20.120.580">
    <property type="entry name" value="bsu32300-like"/>
    <property type="match status" value="1"/>
</dbReference>
<comment type="caution">
    <text evidence="5">The sequence shown here is derived from an EMBL/GenBank/DDBJ whole genome shotgun (WGS) entry which is preliminary data.</text>
</comment>
<dbReference type="Proteomes" id="UP000637643">
    <property type="component" value="Unassembled WGS sequence"/>
</dbReference>
<evidence type="ECO:0000256" key="3">
    <source>
        <dbReference type="ARBA" id="ARBA00022801"/>
    </source>
</evidence>
<dbReference type="GO" id="GO:0004540">
    <property type="term" value="F:RNA nuclease activity"/>
    <property type="evidence" value="ECO:0007669"/>
    <property type="project" value="InterPro"/>
</dbReference>
<protein>
    <recommendedName>
        <fullName evidence="7">DUF86 domain-containing protein</fullName>
    </recommendedName>
</protein>
<keyword evidence="2" id="KW-0540">Nuclease</keyword>
<dbReference type="AlphaFoldDB" id="A0A917D3P5"/>
<dbReference type="PANTHER" id="PTHR33397:SF5">
    <property type="entry name" value="RNASE YUTE-RELATED"/>
    <property type="match status" value="1"/>
</dbReference>
<evidence type="ECO:0000256" key="2">
    <source>
        <dbReference type="ARBA" id="ARBA00022722"/>
    </source>
</evidence>
<evidence type="ECO:0000256" key="4">
    <source>
        <dbReference type="ARBA" id="ARBA00024207"/>
    </source>
</evidence>
<keyword evidence="3" id="KW-0378">Hydrolase</keyword>
<dbReference type="EMBL" id="BMKR01000050">
    <property type="protein sequence ID" value="GGG10568.1"/>
    <property type="molecule type" value="Genomic_DNA"/>
</dbReference>
<dbReference type="GO" id="GO:0110001">
    <property type="term" value="C:toxin-antitoxin complex"/>
    <property type="evidence" value="ECO:0007669"/>
    <property type="project" value="InterPro"/>
</dbReference>
<dbReference type="Pfam" id="PF01934">
    <property type="entry name" value="HepT-like"/>
    <property type="match status" value="1"/>
</dbReference>
<dbReference type="PANTHER" id="PTHR33397">
    <property type="entry name" value="UPF0331 PROTEIN YUTE"/>
    <property type="match status" value="1"/>
</dbReference>
<sequence>MYYVNRKQIENILGQIPDIVTGLRAAAGSWDGGTLMGLVQERSLHLAIEVVTDVGSCLIDGFIMRDAGSYEDIISIIHEEKVFAGPGIYERMIELVALRKPLVQDYYVWDRSSLHSLTTVLPEVLEHFAAEVRTYLDQELGTDLPTS</sequence>
<dbReference type="InterPro" id="IPR052379">
    <property type="entry name" value="Type_VII_TA_RNase"/>
</dbReference>
<dbReference type="InterPro" id="IPR037038">
    <property type="entry name" value="HepT-like_sf"/>
</dbReference>
<accession>A0A917D3P5</accession>
<dbReference type="RefSeq" id="WP_189031938.1">
    <property type="nucleotide sequence ID" value="NZ_BMKR01000050.1"/>
</dbReference>
<keyword evidence="1" id="KW-1277">Toxin-antitoxin system</keyword>
<proteinExistence type="inferred from homology"/>
<evidence type="ECO:0008006" key="7">
    <source>
        <dbReference type="Google" id="ProtNLM"/>
    </source>
</evidence>
<reference evidence="5" key="2">
    <citation type="submission" date="2020-09" db="EMBL/GenBank/DDBJ databases">
        <authorList>
            <person name="Sun Q."/>
            <person name="Zhou Y."/>
        </authorList>
    </citation>
    <scope>NUCLEOTIDE SEQUENCE</scope>
    <source>
        <strain evidence="5">CGMCC 1.16134</strain>
    </source>
</reference>
<keyword evidence="6" id="KW-1185">Reference proteome</keyword>
<reference evidence="5" key="1">
    <citation type="journal article" date="2014" name="Int. J. Syst. Evol. Microbiol.">
        <title>Complete genome sequence of Corynebacterium casei LMG S-19264T (=DSM 44701T), isolated from a smear-ripened cheese.</title>
        <authorList>
            <consortium name="US DOE Joint Genome Institute (JGI-PGF)"/>
            <person name="Walter F."/>
            <person name="Albersmeier A."/>
            <person name="Kalinowski J."/>
            <person name="Ruckert C."/>
        </authorList>
    </citation>
    <scope>NUCLEOTIDE SEQUENCE</scope>
    <source>
        <strain evidence="5">CGMCC 1.16134</strain>
    </source>
</reference>
<gene>
    <name evidence="5" type="ORF">GCM10010912_63730</name>
</gene>